<evidence type="ECO:0008006" key="3">
    <source>
        <dbReference type="Google" id="ProtNLM"/>
    </source>
</evidence>
<dbReference type="Proteomes" id="UP000735592">
    <property type="component" value="Unassembled WGS sequence"/>
</dbReference>
<proteinExistence type="predicted"/>
<keyword evidence="2" id="KW-1185">Reference proteome</keyword>
<reference evidence="1 2" key="1">
    <citation type="submission" date="2019-11" db="EMBL/GenBank/DDBJ databases">
        <title>Type strains purchased from KCTC, JCM and DSMZ.</title>
        <authorList>
            <person name="Lu H."/>
        </authorList>
    </citation>
    <scope>NUCLEOTIDE SEQUENCE [LARGE SCALE GENOMIC DNA]</scope>
    <source>
        <strain evidence="1 2">DSM 103461</strain>
    </source>
</reference>
<organism evidence="1 2">
    <name type="scientific">Pseudoduganella danionis</name>
    <dbReference type="NCBI Taxonomy" id="1890295"/>
    <lineage>
        <taxon>Bacteria</taxon>
        <taxon>Pseudomonadati</taxon>
        <taxon>Pseudomonadota</taxon>
        <taxon>Betaproteobacteria</taxon>
        <taxon>Burkholderiales</taxon>
        <taxon>Oxalobacteraceae</taxon>
        <taxon>Telluria group</taxon>
        <taxon>Pseudoduganella</taxon>
    </lineage>
</organism>
<dbReference type="Gene3D" id="3.40.1350.10">
    <property type="match status" value="1"/>
</dbReference>
<dbReference type="EMBL" id="WNKW01000004">
    <property type="protein sequence ID" value="MTW34264.1"/>
    <property type="molecule type" value="Genomic_DNA"/>
</dbReference>
<evidence type="ECO:0000313" key="1">
    <source>
        <dbReference type="EMBL" id="MTW34264.1"/>
    </source>
</evidence>
<gene>
    <name evidence="1" type="ORF">GM655_15755</name>
</gene>
<name>A0ABW9SRN3_9BURK</name>
<evidence type="ECO:0000313" key="2">
    <source>
        <dbReference type="Proteomes" id="UP000735592"/>
    </source>
</evidence>
<dbReference type="RefSeq" id="WP_155435627.1">
    <property type="nucleotide sequence ID" value="NZ_JBHLXK010000002.1"/>
</dbReference>
<dbReference type="InterPro" id="IPR011856">
    <property type="entry name" value="tRNA_endonuc-like_dom_sf"/>
</dbReference>
<accession>A0ABW9SRN3</accession>
<comment type="caution">
    <text evidence="1">The sequence shown here is derived from an EMBL/GenBank/DDBJ whole genome shotgun (WGS) entry which is preliminary data.</text>
</comment>
<sequence>MAQRSRVIFGDTTGLQFENPKLKTAKRTRPLVEYLSSDDENTPVQRLRNLGGETVLEWPPVVPDFDPRGHRSVRNNYRPGKNAKASKTGLPGYVYSHKAAGNVPFHSNLEERLIIALELCPYVVEIRVQYPEWDEARLVRIVEQGGRMSKSEIMTLDIVATLKLPGCAEPKYHVISGKPSSLVEKPENQRRHSRERDAVCSWDATHEVMTELTVSYSEHGSNLLLLAFMRDVKNIEDWTDSAKAFANALKRTRIRGSLDRVLNIVSRRFNWDINTGYRIFSIAHFLGYLAWDHNYKLAIDRPMMLKGIRR</sequence>
<protein>
    <recommendedName>
        <fullName evidence="3">TnsA endonuclease N-terminal domain-containing protein</fullName>
    </recommendedName>
</protein>